<name>A0ABX7N7X4_9BACT</name>
<reference evidence="2 3" key="1">
    <citation type="submission" date="2021-02" db="EMBL/GenBank/DDBJ databases">
        <title>De Novo genome assembly of isolated myxobacteria.</title>
        <authorList>
            <person name="Stevens D.C."/>
        </authorList>
    </citation>
    <scope>NUCLEOTIDE SEQUENCE [LARGE SCALE GENOMIC DNA]</scope>
    <source>
        <strain evidence="2 3">SCHIC003</strain>
    </source>
</reference>
<accession>A0ABX7N7X4</accession>
<dbReference type="EMBL" id="CP071091">
    <property type="protein sequence ID" value="QSQ14578.1"/>
    <property type="molecule type" value="Genomic_DNA"/>
</dbReference>
<keyword evidence="1" id="KW-0732">Signal</keyword>
<proteinExistence type="predicted"/>
<organism evidence="2 3">
    <name type="scientific">Myxococcus landrumensis</name>
    <dbReference type="NCBI Taxonomy" id="2813577"/>
    <lineage>
        <taxon>Bacteria</taxon>
        <taxon>Pseudomonadati</taxon>
        <taxon>Myxococcota</taxon>
        <taxon>Myxococcia</taxon>
        <taxon>Myxococcales</taxon>
        <taxon>Cystobacterineae</taxon>
        <taxon>Myxococcaceae</taxon>
        <taxon>Myxococcus</taxon>
    </lineage>
</organism>
<dbReference type="RefSeq" id="WP_206716352.1">
    <property type="nucleotide sequence ID" value="NZ_CP071091.1"/>
</dbReference>
<protein>
    <recommendedName>
        <fullName evidence="4">Lipoprotein</fullName>
    </recommendedName>
</protein>
<dbReference type="PROSITE" id="PS51257">
    <property type="entry name" value="PROKAR_LIPOPROTEIN"/>
    <property type="match status" value="1"/>
</dbReference>
<sequence length="92" mass="9602">MRINGVLAGVVAALGLVACGPASVGEEKSEENLGSSEAAICGPGYFYCPTDLAEFWYESLRCPPPIVKPATAQANCEAYCDVTCIDAGWQSP</sequence>
<gene>
    <name evidence="2" type="ORF">JY572_00305</name>
</gene>
<evidence type="ECO:0000313" key="3">
    <source>
        <dbReference type="Proteomes" id="UP000663090"/>
    </source>
</evidence>
<evidence type="ECO:0000256" key="1">
    <source>
        <dbReference type="SAM" id="SignalP"/>
    </source>
</evidence>
<feature type="signal peptide" evidence="1">
    <location>
        <begin position="1"/>
        <end position="24"/>
    </location>
</feature>
<keyword evidence="3" id="KW-1185">Reference proteome</keyword>
<dbReference type="Proteomes" id="UP000663090">
    <property type="component" value="Chromosome"/>
</dbReference>
<evidence type="ECO:0000313" key="2">
    <source>
        <dbReference type="EMBL" id="QSQ14578.1"/>
    </source>
</evidence>
<feature type="chain" id="PRO_5046444752" description="Lipoprotein" evidence="1">
    <location>
        <begin position="25"/>
        <end position="92"/>
    </location>
</feature>
<evidence type="ECO:0008006" key="4">
    <source>
        <dbReference type="Google" id="ProtNLM"/>
    </source>
</evidence>